<accession>A0ABS4GSP8</accession>
<dbReference type="Proteomes" id="UP001519343">
    <property type="component" value="Unassembled WGS sequence"/>
</dbReference>
<comment type="caution">
    <text evidence="3">The sequence shown here is derived from an EMBL/GenBank/DDBJ whole genome shotgun (WGS) entry which is preliminary data.</text>
</comment>
<evidence type="ECO:0000313" key="4">
    <source>
        <dbReference type="Proteomes" id="UP001519343"/>
    </source>
</evidence>
<dbReference type="InterPro" id="IPR036291">
    <property type="entry name" value="NAD(P)-bd_dom_sf"/>
</dbReference>
<dbReference type="RefSeq" id="WP_209811313.1">
    <property type="nucleotide sequence ID" value="NZ_JAGGKT010000010.1"/>
</dbReference>
<protein>
    <submittedName>
        <fullName evidence="3">NAD(P)-dependent dehydrogenase (Short-subunit alcohol dehydrogenase family)</fullName>
    </submittedName>
</protein>
<dbReference type="InterPro" id="IPR020904">
    <property type="entry name" value="Sc_DH/Rdtase_CS"/>
</dbReference>
<dbReference type="PRINTS" id="PR00081">
    <property type="entry name" value="GDHRDH"/>
</dbReference>
<dbReference type="PANTHER" id="PTHR24321:SF11">
    <property type="entry name" value="BLR0893 PROTEIN"/>
    <property type="match status" value="1"/>
</dbReference>
<dbReference type="PRINTS" id="PR00080">
    <property type="entry name" value="SDRFAMILY"/>
</dbReference>
<proteinExistence type="inferred from homology"/>
<dbReference type="PANTHER" id="PTHR24321">
    <property type="entry name" value="DEHYDROGENASES, SHORT CHAIN"/>
    <property type="match status" value="1"/>
</dbReference>
<dbReference type="SUPFAM" id="SSF51735">
    <property type="entry name" value="NAD(P)-binding Rossmann-fold domains"/>
    <property type="match status" value="1"/>
</dbReference>
<evidence type="ECO:0000313" key="3">
    <source>
        <dbReference type="EMBL" id="MBP1933304.1"/>
    </source>
</evidence>
<sequence>MFKDKVTIITGGTSGIGGACTRIFAERGSKVVFTSNRREEGEEYEKQLLKNGYDCKFFECDVVNEEEIIQVIHETVSKYGKVNHIVNNAGVHISKMMDEYTNEDFDRLFTINVKSYFWHMKHAIPYLKKESGSIVNIASATGKVGQYAGSLYAATKGAVMSLTKSAALDYARSPVRVNAILPGFVDTPLLQNWINQQADPELTRKFLGKNQAIGRLTAPEEIARLAAFLASEDASTVTGAIVDADGGATLDYSPATIEY</sequence>
<keyword evidence="4" id="KW-1185">Reference proteome</keyword>
<keyword evidence="2" id="KW-0560">Oxidoreductase</keyword>
<reference evidence="3 4" key="1">
    <citation type="submission" date="2021-03" db="EMBL/GenBank/DDBJ databases">
        <title>Genomic Encyclopedia of Type Strains, Phase IV (KMG-IV): sequencing the most valuable type-strain genomes for metagenomic binning, comparative biology and taxonomic classification.</title>
        <authorList>
            <person name="Goeker M."/>
        </authorList>
    </citation>
    <scope>NUCLEOTIDE SEQUENCE [LARGE SCALE GENOMIC DNA]</scope>
    <source>
        <strain evidence="3 4">DSM 24738</strain>
    </source>
</reference>
<comment type="similarity">
    <text evidence="1">Belongs to the short-chain dehydrogenases/reductases (SDR) family.</text>
</comment>
<dbReference type="Pfam" id="PF13561">
    <property type="entry name" value="adh_short_C2"/>
    <property type="match status" value="1"/>
</dbReference>
<dbReference type="EMBL" id="JAGGKT010000010">
    <property type="protein sequence ID" value="MBP1933304.1"/>
    <property type="molecule type" value="Genomic_DNA"/>
</dbReference>
<dbReference type="PROSITE" id="PS51257">
    <property type="entry name" value="PROKAR_LIPOPROTEIN"/>
    <property type="match status" value="1"/>
</dbReference>
<organism evidence="3 4">
    <name type="scientific">Ammoniphilus resinae</name>
    <dbReference type="NCBI Taxonomy" id="861532"/>
    <lineage>
        <taxon>Bacteria</taxon>
        <taxon>Bacillati</taxon>
        <taxon>Bacillota</taxon>
        <taxon>Bacilli</taxon>
        <taxon>Bacillales</taxon>
        <taxon>Paenibacillaceae</taxon>
        <taxon>Aneurinibacillus group</taxon>
        <taxon>Ammoniphilus</taxon>
    </lineage>
</organism>
<dbReference type="InterPro" id="IPR002347">
    <property type="entry name" value="SDR_fam"/>
</dbReference>
<dbReference type="PROSITE" id="PS00061">
    <property type="entry name" value="ADH_SHORT"/>
    <property type="match status" value="1"/>
</dbReference>
<dbReference type="NCBIfam" id="NF005559">
    <property type="entry name" value="PRK07231.1"/>
    <property type="match status" value="1"/>
</dbReference>
<gene>
    <name evidence="3" type="ORF">J2Z37_003317</name>
</gene>
<dbReference type="Gene3D" id="3.40.50.720">
    <property type="entry name" value="NAD(P)-binding Rossmann-like Domain"/>
    <property type="match status" value="1"/>
</dbReference>
<name>A0ABS4GSP8_9BACL</name>
<evidence type="ECO:0000256" key="2">
    <source>
        <dbReference type="ARBA" id="ARBA00023002"/>
    </source>
</evidence>
<evidence type="ECO:0000256" key="1">
    <source>
        <dbReference type="ARBA" id="ARBA00006484"/>
    </source>
</evidence>
<dbReference type="CDD" id="cd05233">
    <property type="entry name" value="SDR_c"/>
    <property type="match status" value="1"/>
</dbReference>